<evidence type="ECO:0000256" key="3">
    <source>
        <dbReference type="ARBA" id="ARBA00022692"/>
    </source>
</evidence>
<feature type="transmembrane region" description="Helical" evidence="9">
    <location>
        <begin position="189"/>
        <end position="208"/>
    </location>
</feature>
<dbReference type="InterPro" id="IPR051050">
    <property type="entry name" value="Lipid_II_flippase_MurJ/MviN"/>
</dbReference>
<evidence type="ECO:0000256" key="9">
    <source>
        <dbReference type="SAM" id="Phobius"/>
    </source>
</evidence>
<dbReference type="InterPro" id="IPR004268">
    <property type="entry name" value="MurJ"/>
</dbReference>
<feature type="region of interest" description="Disordered" evidence="8">
    <location>
        <begin position="39"/>
        <end position="94"/>
    </location>
</feature>
<keyword evidence="11" id="KW-1185">Reference proteome</keyword>
<dbReference type="PANTHER" id="PTHR47019:SF1">
    <property type="entry name" value="LIPID II FLIPPASE MURJ"/>
    <property type="match status" value="1"/>
</dbReference>
<keyword evidence="7 9" id="KW-0472">Membrane</keyword>
<feature type="transmembrane region" description="Helical" evidence="9">
    <location>
        <begin position="469"/>
        <end position="487"/>
    </location>
</feature>
<keyword evidence="5" id="KW-0573">Peptidoglycan synthesis</keyword>
<feature type="transmembrane region" description="Helical" evidence="9">
    <location>
        <begin position="151"/>
        <end position="169"/>
    </location>
</feature>
<feature type="transmembrane region" description="Helical" evidence="9">
    <location>
        <begin position="595"/>
        <end position="617"/>
    </location>
</feature>
<dbReference type="GO" id="GO:0008360">
    <property type="term" value="P:regulation of cell shape"/>
    <property type="evidence" value="ECO:0007669"/>
    <property type="project" value="UniProtKB-KW"/>
</dbReference>
<proteinExistence type="predicted"/>
<keyword evidence="6 9" id="KW-1133">Transmembrane helix</keyword>
<feature type="transmembrane region" description="Helical" evidence="9">
    <location>
        <begin position="570"/>
        <end position="589"/>
    </location>
</feature>
<feature type="transmembrane region" description="Helical" evidence="9">
    <location>
        <begin position="263"/>
        <end position="281"/>
    </location>
</feature>
<gene>
    <name evidence="10" type="ORF">PROPJV5_0875</name>
</gene>
<feature type="transmembrane region" description="Helical" evidence="9">
    <location>
        <begin position="499"/>
        <end position="520"/>
    </location>
</feature>
<name>A0A375I3Q3_9ACTN</name>
<evidence type="ECO:0000256" key="5">
    <source>
        <dbReference type="ARBA" id="ARBA00022984"/>
    </source>
</evidence>
<evidence type="ECO:0000256" key="6">
    <source>
        <dbReference type="ARBA" id="ARBA00022989"/>
    </source>
</evidence>
<dbReference type="GO" id="GO:0015648">
    <property type="term" value="F:lipid-linked peptidoglycan transporter activity"/>
    <property type="evidence" value="ECO:0007669"/>
    <property type="project" value="TreeGrafter"/>
</dbReference>
<sequence>MSYRPRRADIPPPDPYGDDEPTRIIPRVELEALAPAFPGAGLRIHPGQSGPGAPTTGGTPGPARGLPGDRPDVPRRSAPPDQARPGGPAEGEQIDQAAIDERDRRNLGRNSILMASGTLVSRVLGMVNAMLLVKVVGQTLAADAFRSANSLPNYILVLLSGGILNAVLLPQITKAMKRPDGGRQLVDRLLTITFALILSIALLCTVGAGLLMRITRLQGPALHLAIEFAYLCMPQVLFYGIFAVFGNLLNARGSFGPYGWAPVLNNVVAIGGELLFLRMWGQQADPTTWTTPMVWVLAGTATLGILAQALVLVPVLIHTGFRWRPRWGLRGYGFGQIGRFASLTFLALCIAQGGGLFIMNVATGMIDRAPEGRYVAGYAAYQNANTLFQMPYSLIAFSILTALFPQLARAWQRRDEAVGLGDMQELLYKGLTLPMVGIIPTSVMLIALARPVVRGIYWSLTPEEATATAWVLAVMVSSTVAYTIVTLQQQYCFATEQGGTNLWMQCLVTGLQVAFALVALTVPASVGVVTICLGMFTGNTVLALVFTAYARRQMGGLNLRGVLSLYARMLAASILAGVPAYFTASYIVWTMHDRLIAQYAADLAGAVVFVIFLLIGVRIFRVGEFQTFLDSILRRLHLKRG</sequence>
<dbReference type="PRINTS" id="PR01806">
    <property type="entry name" value="VIRFACTRMVIN"/>
</dbReference>
<dbReference type="GO" id="GO:0005886">
    <property type="term" value="C:plasma membrane"/>
    <property type="evidence" value="ECO:0007669"/>
    <property type="project" value="UniProtKB-SubCell"/>
</dbReference>
<feature type="transmembrane region" description="Helical" evidence="9">
    <location>
        <begin position="426"/>
        <end position="449"/>
    </location>
</feature>
<comment type="subcellular location">
    <subcellularLocation>
        <location evidence="1">Cell membrane</location>
        <topology evidence="1">Multi-pass membrane protein</topology>
    </subcellularLocation>
</comment>
<feature type="transmembrane region" description="Helical" evidence="9">
    <location>
        <begin position="526"/>
        <end position="549"/>
    </location>
</feature>
<feature type="compositionally biased region" description="Low complexity" evidence="8">
    <location>
        <begin position="46"/>
        <end position="66"/>
    </location>
</feature>
<dbReference type="GO" id="GO:0034204">
    <property type="term" value="P:lipid translocation"/>
    <property type="evidence" value="ECO:0007669"/>
    <property type="project" value="TreeGrafter"/>
</dbReference>
<feature type="transmembrane region" description="Helical" evidence="9">
    <location>
        <begin position="293"/>
        <end position="319"/>
    </location>
</feature>
<evidence type="ECO:0000256" key="2">
    <source>
        <dbReference type="ARBA" id="ARBA00022475"/>
    </source>
</evidence>
<keyword evidence="4" id="KW-0133">Cell shape</keyword>
<evidence type="ECO:0000256" key="8">
    <source>
        <dbReference type="SAM" id="MobiDB-lite"/>
    </source>
</evidence>
<reference evidence="11" key="1">
    <citation type="submission" date="2018-02" db="EMBL/GenBank/DDBJ databases">
        <authorList>
            <person name="Hornung B."/>
        </authorList>
    </citation>
    <scope>NUCLEOTIDE SEQUENCE [LARGE SCALE GENOMIC DNA]</scope>
</reference>
<dbReference type="GO" id="GO:0009252">
    <property type="term" value="P:peptidoglycan biosynthetic process"/>
    <property type="evidence" value="ECO:0007669"/>
    <property type="project" value="UniProtKB-KW"/>
</dbReference>
<accession>A0A375I3Q3</accession>
<feature type="transmembrane region" description="Helical" evidence="9">
    <location>
        <begin position="112"/>
        <end position="131"/>
    </location>
</feature>
<feature type="transmembrane region" description="Helical" evidence="9">
    <location>
        <begin position="386"/>
        <end position="405"/>
    </location>
</feature>
<dbReference type="AlphaFoldDB" id="A0A375I3Q3"/>
<evidence type="ECO:0000313" key="10">
    <source>
        <dbReference type="EMBL" id="SPF67920.1"/>
    </source>
</evidence>
<feature type="region of interest" description="Disordered" evidence="8">
    <location>
        <begin position="1"/>
        <end position="24"/>
    </location>
</feature>
<dbReference type="PANTHER" id="PTHR47019">
    <property type="entry name" value="LIPID II FLIPPASE MURJ"/>
    <property type="match status" value="1"/>
</dbReference>
<dbReference type="CDD" id="cd13123">
    <property type="entry name" value="MATE_MurJ_like"/>
    <property type="match status" value="1"/>
</dbReference>
<dbReference type="EMBL" id="OMOH01000003">
    <property type="protein sequence ID" value="SPF67920.1"/>
    <property type="molecule type" value="Genomic_DNA"/>
</dbReference>
<feature type="transmembrane region" description="Helical" evidence="9">
    <location>
        <begin position="340"/>
        <end position="366"/>
    </location>
</feature>
<dbReference type="Pfam" id="PF03023">
    <property type="entry name" value="MurJ"/>
    <property type="match status" value="1"/>
</dbReference>
<evidence type="ECO:0000256" key="4">
    <source>
        <dbReference type="ARBA" id="ARBA00022960"/>
    </source>
</evidence>
<keyword evidence="2" id="KW-1003">Cell membrane</keyword>
<protein>
    <submittedName>
        <fullName evidence="10">MviN-like protein</fullName>
    </submittedName>
</protein>
<feature type="transmembrane region" description="Helical" evidence="9">
    <location>
        <begin position="228"/>
        <end position="251"/>
    </location>
</feature>
<dbReference type="Proteomes" id="UP000265962">
    <property type="component" value="Unassembled WGS sequence"/>
</dbReference>
<evidence type="ECO:0000313" key="11">
    <source>
        <dbReference type="Proteomes" id="UP000265962"/>
    </source>
</evidence>
<keyword evidence="3 9" id="KW-0812">Transmembrane</keyword>
<evidence type="ECO:0000256" key="1">
    <source>
        <dbReference type="ARBA" id="ARBA00004651"/>
    </source>
</evidence>
<evidence type="ECO:0000256" key="7">
    <source>
        <dbReference type="ARBA" id="ARBA00023136"/>
    </source>
</evidence>
<organism evidence="10 11">
    <name type="scientific">Propionibacterium ruminifibrarum</name>
    <dbReference type="NCBI Taxonomy" id="1962131"/>
    <lineage>
        <taxon>Bacteria</taxon>
        <taxon>Bacillati</taxon>
        <taxon>Actinomycetota</taxon>
        <taxon>Actinomycetes</taxon>
        <taxon>Propionibacteriales</taxon>
        <taxon>Propionibacteriaceae</taxon>
        <taxon>Propionibacterium</taxon>
    </lineage>
</organism>
<dbReference type="RefSeq" id="WP_239018389.1">
    <property type="nucleotide sequence ID" value="NZ_OMOH01000003.1"/>
</dbReference>